<proteinExistence type="predicted"/>
<dbReference type="AlphaFoldDB" id="A0A8H6YC41"/>
<reference evidence="1" key="1">
    <citation type="submission" date="2020-05" db="EMBL/GenBank/DDBJ databases">
        <title>Mycena genomes resolve the evolution of fungal bioluminescence.</title>
        <authorList>
            <person name="Tsai I.J."/>
        </authorList>
    </citation>
    <scope>NUCLEOTIDE SEQUENCE</scope>
    <source>
        <strain evidence="1">160909Yilan</strain>
    </source>
</reference>
<protein>
    <submittedName>
        <fullName evidence="1">Acetyl-CoA synthetase-like protein</fullName>
    </submittedName>
</protein>
<name>A0A8H6YC41_9AGAR</name>
<keyword evidence="2" id="KW-1185">Reference proteome</keyword>
<evidence type="ECO:0000313" key="2">
    <source>
        <dbReference type="Proteomes" id="UP000623467"/>
    </source>
</evidence>
<sequence length="482" mass="53955">MFRSHLTILETSARRAPSATAFKIPQCDSSSTTPVWRDITYQQFLRDVELTASHWSRIFRREGIPERSVIGLWIGGYSYNDVLNLYGVSRAGFIPQLFSLRLPNADVILELLTKTGAKALIYEELFDPKLVPCSYKWLESTIQKSGQICAPRQQDRFDVAVWGGSMCHIFQNFMLIGHLQYNACMIQPVATPYTSGQLIDMIQYCGLNRLSIFGSFLSTHLRNSRLDPKLLQKLVGMDEIIYTGLPLPREEESWAYSQGIPLRNVFGSTEVGALLVSIGGNGPDAGLLRLTDGVAYQFVPIAPAQSPGAHVSTARIFELIVLAESGDCPDVSLRHPDGNFHTGDLFTEVAPGRYISEGRDDDWIKSESSLRCNTKAIEDNARAMCGTLISECIVVGTGRPNPIMVVEPGTDMDHHKLRTEIIRKTRQFHSRRYIHERLPSAEMVIVVPRGSLPRTATKGNIRRKAVEEMYKTQIDKIFSKSS</sequence>
<dbReference type="EMBL" id="JACAZH010000011">
    <property type="protein sequence ID" value="KAF7355732.1"/>
    <property type="molecule type" value="Genomic_DNA"/>
</dbReference>
<accession>A0A8H6YC41</accession>
<gene>
    <name evidence="1" type="ORF">MSAN_01491100</name>
</gene>
<dbReference type="Gene3D" id="3.40.50.12780">
    <property type="entry name" value="N-terminal domain of ligase-like"/>
    <property type="match status" value="2"/>
</dbReference>
<dbReference type="OrthoDB" id="429813at2759"/>
<organism evidence="1 2">
    <name type="scientific">Mycena sanguinolenta</name>
    <dbReference type="NCBI Taxonomy" id="230812"/>
    <lineage>
        <taxon>Eukaryota</taxon>
        <taxon>Fungi</taxon>
        <taxon>Dikarya</taxon>
        <taxon>Basidiomycota</taxon>
        <taxon>Agaricomycotina</taxon>
        <taxon>Agaricomycetes</taxon>
        <taxon>Agaricomycetidae</taxon>
        <taxon>Agaricales</taxon>
        <taxon>Marasmiineae</taxon>
        <taxon>Mycenaceae</taxon>
        <taxon>Mycena</taxon>
    </lineage>
</organism>
<dbReference type="SUPFAM" id="SSF56801">
    <property type="entry name" value="Acetyl-CoA synthetase-like"/>
    <property type="match status" value="1"/>
</dbReference>
<dbReference type="Proteomes" id="UP000623467">
    <property type="component" value="Unassembled WGS sequence"/>
</dbReference>
<dbReference type="InterPro" id="IPR042099">
    <property type="entry name" value="ANL_N_sf"/>
</dbReference>
<dbReference type="Pfam" id="PF23562">
    <property type="entry name" value="AMP-binding_C_3"/>
    <property type="match status" value="1"/>
</dbReference>
<evidence type="ECO:0000313" key="1">
    <source>
        <dbReference type="EMBL" id="KAF7355732.1"/>
    </source>
</evidence>
<comment type="caution">
    <text evidence="1">The sequence shown here is derived from an EMBL/GenBank/DDBJ whole genome shotgun (WGS) entry which is preliminary data.</text>
</comment>